<dbReference type="AlphaFoldDB" id="A0A6A6B6Y9"/>
<feature type="domain" description="Enoyl reductase (ER)" evidence="9">
    <location>
        <begin position="22"/>
        <end position="356"/>
    </location>
</feature>
<dbReference type="Proteomes" id="UP000799438">
    <property type="component" value="Unassembled WGS sequence"/>
</dbReference>
<sequence>MASNGSAPVSEKPNRAFVLLPDRSFVYEDRTVSTSLSGRDVQVKVIATGICGSDVHYWQHGRVGPYEVTKPIILGHESSGIVEACGPDVKNLSVGDRVALEPGASCNTCKHCRSGKYNLCKSMKFAATPPFDGTLATYYNLPEECCFRLPENMSFEEGALIEPLSVAVHCCKLAAITQGASVLVTGAGPIGLLVCAVARAFGASTIVVADIVESRLAFAKKYAATHTYLIKPGKSSLAEELPSQLDLPDGFDIIIEATGVEACTQDGVAVLNRGGTFIQAGLGSSSISFPVGLICDKEATFKGSFRYGPGDYGLAIELVRKGAVSVKELVTHRFSFEEAEVAFQTVTKREGIKCIIRGPKSIHACL</sequence>
<comment type="pathway">
    <text evidence="2">Carbohydrate degradation.</text>
</comment>
<dbReference type="InterPro" id="IPR013154">
    <property type="entry name" value="ADH-like_N"/>
</dbReference>
<evidence type="ECO:0000256" key="7">
    <source>
        <dbReference type="ARBA" id="ARBA00023027"/>
    </source>
</evidence>
<dbReference type="InterPro" id="IPR011032">
    <property type="entry name" value="GroES-like_sf"/>
</dbReference>
<evidence type="ECO:0000256" key="5">
    <source>
        <dbReference type="ARBA" id="ARBA00022833"/>
    </source>
</evidence>
<accession>A0A6A6B6Y9</accession>
<dbReference type="GO" id="GO:0006062">
    <property type="term" value="P:sorbitol catabolic process"/>
    <property type="evidence" value="ECO:0007669"/>
    <property type="project" value="TreeGrafter"/>
</dbReference>
<dbReference type="OrthoDB" id="3941538at2759"/>
<evidence type="ECO:0000259" key="9">
    <source>
        <dbReference type="SMART" id="SM00829"/>
    </source>
</evidence>
<dbReference type="Pfam" id="PF00107">
    <property type="entry name" value="ADH_zinc_N"/>
    <property type="match status" value="1"/>
</dbReference>
<protein>
    <recommendedName>
        <fullName evidence="9">Enoyl reductase (ER) domain-containing protein</fullName>
    </recommendedName>
</protein>
<dbReference type="InterPro" id="IPR002328">
    <property type="entry name" value="ADH_Zn_CS"/>
</dbReference>
<keyword evidence="11" id="KW-1185">Reference proteome</keyword>
<dbReference type="SUPFAM" id="SSF51735">
    <property type="entry name" value="NAD(P)-binding Rossmann-fold domains"/>
    <property type="match status" value="1"/>
</dbReference>
<dbReference type="SUPFAM" id="SSF50129">
    <property type="entry name" value="GroES-like"/>
    <property type="match status" value="1"/>
</dbReference>
<dbReference type="GeneID" id="54299810"/>
<evidence type="ECO:0000256" key="2">
    <source>
        <dbReference type="ARBA" id="ARBA00004921"/>
    </source>
</evidence>
<dbReference type="CDD" id="cd05285">
    <property type="entry name" value="sorbitol_DH"/>
    <property type="match status" value="1"/>
</dbReference>
<dbReference type="Gene3D" id="3.40.50.720">
    <property type="entry name" value="NAD(P)-binding Rossmann-like Domain"/>
    <property type="match status" value="1"/>
</dbReference>
<evidence type="ECO:0000256" key="6">
    <source>
        <dbReference type="ARBA" id="ARBA00023002"/>
    </source>
</evidence>
<dbReference type="InterPro" id="IPR020843">
    <property type="entry name" value="ER"/>
</dbReference>
<dbReference type="FunFam" id="3.40.50.720:FF:000068">
    <property type="entry name" value="Sorbitol dehydrogenase"/>
    <property type="match status" value="1"/>
</dbReference>
<keyword evidence="7" id="KW-0520">NAD</keyword>
<keyword evidence="4 8" id="KW-0479">Metal-binding</keyword>
<dbReference type="Gene3D" id="3.90.180.10">
    <property type="entry name" value="Medium-chain alcohol dehydrogenases, catalytic domain"/>
    <property type="match status" value="1"/>
</dbReference>
<dbReference type="InterPro" id="IPR036291">
    <property type="entry name" value="NAD(P)-bd_dom_sf"/>
</dbReference>
<dbReference type="GO" id="GO:0008270">
    <property type="term" value="F:zinc ion binding"/>
    <property type="evidence" value="ECO:0007669"/>
    <property type="project" value="InterPro"/>
</dbReference>
<dbReference type="RefSeq" id="XP_033395493.1">
    <property type="nucleotide sequence ID" value="XM_033542313.1"/>
</dbReference>
<evidence type="ECO:0000313" key="11">
    <source>
        <dbReference type="Proteomes" id="UP000799438"/>
    </source>
</evidence>
<dbReference type="EMBL" id="ML995492">
    <property type="protein sequence ID" value="KAF2139780.1"/>
    <property type="molecule type" value="Genomic_DNA"/>
</dbReference>
<reference evidence="10" key="1">
    <citation type="journal article" date="2020" name="Stud. Mycol.">
        <title>101 Dothideomycetes genomes: a test case for predicting lifestyles and emergence of pathogens.</title>
        <authorList>
            <person name="Haridas S."/>
            <person name="Albert R."/>
            <person name="Binder M."/>
            <person name="Bloem J."/>
            <person name="Labutti K."/>
            <person name="Salamov A."/>
            <person name="Andreopoulos B."/>
            <person name="Baker S."/>
            <person name="Barry K."/>
            <person name="Bills G."/>
            <person name="Bluhm B."/>
            <person name="Cannon C."/>
            <person name="Castanera R."/>
            <person name="Culley D."/>
            <person name="Daum C."/>
            <person name="Ezra D."/>
            <person name="Gonzalez J."/>
            <person name="Henrissat B."/>
            <person name="Kuo A."/>
            <person name="Liang C."/>
            <person name="Lipzen A."/>
            <person name="Lutzoni F."/>
            <person name="Magnuson J."/>
            <person name="Mondo S."/>
            <person name="Nolan M."/>
            <person name="Ohm R."/>
            <person name="Pangilinan J."/>
            <person name="Park H.-J."/>
            <person name="Ramirez L."/>
            <person name="Alfaro M."/>
            <person name="Sun H."/>
            <person name="Tritt A."/>
            <person name="Yoshinaga Y."/>
            <person name="Zwiers L.-H."/>
            <person name="Turgeon B."/>
            <person name="Goodwin S."/>
            <person name="Spatafora J."/>
            <person name="Crous P."/>
            <person name="Grigoriev I."/>
        </authorList>
    </citation>
    <scope>NUCLEOTIDE SEQUENCE</scope>
    <source>
        <strain evidence="10">CBS 121167</strain>
    </source>
</reference>
<evidence type="ECO:0000256" key="1">
    <source>
        <dbReference type="ARBA" id="ARBA00001947"/>
    </source>
</evidence>
<dbReference type="InterPro" id="IPR045306">
    <property type="entry name" value="SDH-like"/>
</dbReference>
<proteinExistence type="inferred from homology"/>
<gene>
    <name evidence="10" type="ORF">K452DRAFT_300284</name>
</gene>
<name>A0A6A6B6Y9_9PEZI</name>
<keyword evidence="6" id="KW-0560">Oxidoreductase</keyword>
<comment type="cofactor">
    <cofactor evidence="1 8">
        <name>Zn(2+)</name>
        <dbReference type="ChEBI" id="CHEBI:29105"/>
    </cofactor>
</comment>
<evidence type="ECO:0000256" key="3">
    <source>
        <dbReference type="ARBA" id="ARBA00008072"/>
    </source>
</evidence>
<dbReference type="SMART" id="SM00829">
    <property type="entry name" value="PKS_ER"/>
    <property type="match status" value="1"/>
</dbReference>
<dbReference type="InterPro" id="IPR013149">
    <property type="entry name" value="ADH-like_C"/>
</dbReference>
<evidence type="ECO:0000256" key="8">
    <source>
        <dbReference type="RuleBase" id="RU361277"/>
    </source>
</evidence>
<evidence type="ECO:0000313" key="10">
    <source>
        <dbReference type="EMBL" id="KAF2139780.1"/>
    </source>
</evidence>
<comment type="similarity">
    <text evidence="3 8">Belongs to the zinc-containing alcohol dehydrogenase family.</text>
</comment>
<organism evidence="10 11">
    <name type="scientific">Aplosporella prunicola CBS 121167</name>
    <dbReference type="NCBI Taxonomy" id="1176127"/>
    <lineage>
        <taxon>Eukaryota</taxon>
        <taxon>Fungi</taxon>
        <taxon>Dikarya</taxon>
        <taxon>Ascomycota</taxon>
        <taxon>Pezizomycotina</taxon>
        <taxon>Dothideomycetes</taxon>
        <taxon>Dothideomycetes incertae sedis</taxon>
        <taxon>Botryosphaeriales</taxon>
        <taxon>Aplosporellaceae</taxon>
        <taxon>Aplosporella</taxon>
    </lineage>
</organism>
<evidence type="ECO:0000256" key="4">
    <source>
        <dbReference type="ARBA" id="ARBA00022723"/>
    </source>
</evidence>
<dbReference type="PANTHER" id="PTHR43161:SF3">
    <property type="entry name" value="D-XYLULOSE REDUCTASE"/>
    <property type="match status" value="1"/>
</dbReference>
<keyword evidence="5 8" id="KW-0862">Zinc</keyword>
<dbReference type="PROSITE" id="PS00059">
    <property type="entry name" value="ADH_ZINC"/>
    <property type="match status" value="1"/>
</dbReference>
<dbReference type="PANTHER" id="PTHR43161">
    <property type="entry name" value="SORBITOL DEHYDROGENASE"/>
    <property type="match status" value="1"/>
</dbReference>
<dbReference type="Pfam" id="PF08240">
    <property type="entry name" value="ADH_N"/>
    <property type="match status" value="1"/>
</dbReference>
<dbReference type="GO" id="GO:0003939">
    <property type="term" value="F:L-iditol 2-dehydrogenase (NAD+) activity"/>
    <property type="evidence" value="ECO:0007669"/>
    <property type="project" value="TreeGrafter"/>
</dbReference>